<name>A0A146G437_TERSA</name>
<dbReference type="InterPro" id="IPR045584">
    <property type="entry name" value="Pilin-like"/>
</dbReference>
<keyword evidence="1" id="KW-1133">Transmembrane helix</keyword>
<keyword evidence="1" id="KW-0472">Membrane</keyword>
<comment type="caution">
    <text evidence="2">The sequence shown here is derived from an EMBL/GenBank/DDBJ whole genome shotgun (WGS) entry which is preliminary data.</text>
</comment>
<dbReference type="EMBL" id="BDCO01000002">
    <property type="protein sequence ID" value="GAT32565.1"/>
    <property type="molecule type" value="Genomic_DNA"/>
</dbReference>
<keyword evidence="3" id="KW-1185">Reference proteome</keyword>
<dbReference type="Pfam" id="PF07963">
    <property type="entry name" value="N_methyl"/>
    <property type="match status" value="1"/>
</dbReference>
<dbReference type="SUPFAM" id="SSF54523">
    <property type="entry name" value="Pili subunits"/>
    <property type="match status" value="1"/>
</dbReference>
<protein>
    <submittedName>
        <fullName evidence="2">Prepilin-type N-terminal cleavage/methylation domain-containing protein</fullName>
    </submittedName>
</protein>
<reference evidence="3" key="1">
    <citation type="journal article" date="2017" name="Genome Announc.">
        <title>Draft Genome Sequence of Terrimicrobium sacchariphilum NM-5T, a Facultative Anaerobic Soil Bacterium of the Class Spartobacteria.</title>
        <authorList>
            <person name="Qiu Y.L."/>
            <person name="Tourlousse D.M."/>
            <person name="Matsuura N."/>
            <person name="Ohashi A."/>
            <person name="Sekiguchi Y."/>
        </authorList>
    </citation>
    <scope>NUCLEOTIDE SEQUENCE [LARGE SCALE GENOMIC DNA]</scope>
    <source>
        <strain evidence="3">NM-5</strain>
    </source>
</reference>
<keyword evidence="1" id="KW-0812">Transmembrane</keyword>
<proteinExistence type="predicted"/>
<dbReference type="RefSeq" id="WP_075078395.1">
    <property type="nucleotide sequence ID" value="NZ_BDCO01000002.1"/>
</dbReference>
<feature type="transmembrane region" description="Helical" evidence="1">
    <location>
        <begin position="12"/>
        <end position="35"/>
    </location>
</feature>
<dbReference type="Proteomes" id="UP000076023">
    <property type="component" value="Unassembled WGS sequence"/>
</dbReference>
<sequence>MKGSHFHPGRGFTLIEVLVALAVFLILVLLLTQLVTDTSRNTTRENNRLDALGDARQAMDRFGIDWSSRVRRPDTDWEISRINGNDQVNLLGRVSAYEGTRKLATVSYRINPSSHVLERGTLGYDWDGGSASKLAFSTNGAMPSTPQETAYEALGPTIFRFSVSYLDKRTGQWTSAAPGKLNGGKLGGVVLSVAALDERNRGLLTPAQLKALADALPDPQGTKTPMEEWTKRLSEAGFPGSVGIPVPVAGSVRIYQRIFYTEE</sequence>
<dbReference type="PROSITE" id="PS00409">
    <property type="entry name" value="PROKAR_NTER_METHYL"/>
    <property type="match status" value="1"/>
</dbReference>
<dbReference type="InterPro" id="IPR012902">
    <property type="entry name" value="N_methyl_site"/>
</dbReference>
<dbReference type="STRING" id="690879.TSACC_2964"/>
<accession>A0A146G437</accession>
<dbReference type="NCBIfam" id="TIGR02532">
    <property type="entry name" value="IV_pilin_GFxxxE"/>
    <property type="match status" value="1"/>
</dbReference>
<organism evidence="2 3">
    <name type="scientific">Terrimicrobium sacchariphilum</name>
    <dbReference type="NCBI Taxonomy" id="690879"/>
    <lineage>
        <taxon>Bacteria</taxon>
        <taxon>Pseudomonadati</taxon>
        <taxon>Verrucomicrobiota</taxon>
        <taxon>Terrimicrobiia</taxon>
        <taxon>Terrimicrobiales</taxon>
        <taxon>Terrimicrobiaceae</taxon>
        <taxon>Terrimicrobium</taxon>
    </lineage>
</organism>
<evidence type="ECO:0000313" key="3">
    <source>
        <dbReference type="Proteomes" id="UP000076023"/>
    </source>
</evidence>
<gene>
    <name evidence="2" type="ORF">TSACC_2964</name>
</gene>
<dbReference type="AlphaFoldDB" id="A0A146G437"/>
<evidence type="ECO:0000313" key="2">
    <source>
        <dbReference type="EMBL" id="GAT32565.1"/>
    </source>
</evidence>
<dbReference type="InParanoid" id="A0A146G437"/>
<evidence type="ECO:0000256" key="1">
    <source>
        <dbReference type="SAM" id="Phobius"/>
    </source>
</evidence>
<dbReference type="OrthoDB" id="9857804at2"/>